<feature type="transmembrane region" description="Helical" evidence="2">
    <location>
        <begin position="30"/>
        <end position="52"/>
    </location>
</feature>
<feature type="transmembrane region" description="Helical" evidence="2">
    <location>
        <begin position="64"/>
        <end position="85"/>
    </location>
</feature>
<protein>
    <submittedName>
        <fullName evidence="3">Cation symporter</fullName>
    </submittedName>
</protein>
<dbReference type="PANTHER" id="PTHR11328">
    <property type="entry name" value="MAJOR FACILITATOR SUPERFAMILY DOMAIN-CONTAINING PROTEIN"/>
    <property type="match status" value="1"/>
</dbReference>
<gene>
    <name evidence="3" type="ORF">XBLMG947_3916</name>
</gene>
<name>A0A1C3NRS6_9XANT</name>
<dbReference type="Pfam" id="PF13347">
    <property type="entry name" value="MFS_2"/>
    <property type="match status" value="1"/>
</dbReference>
<evidence type="ECO:0000313" key="3">
    <source>
        <dbReference type="EMBL" id="SBV53112.1"/>
    </source>
</evidence>
<dbReference type="InterPro" id="IPR039672">
    <property type="entry name" value="MFS_2"/>
</dbReference>
<comment type="similarity">
    <text evidence="1">Belongs to the sodium:galactoside symporter (TC 2.A.2) family.</text>
</comment>
<keyword evidence="2" id="KW-0812">Transmembrane</keyword>
<dbReference type="PANTHER" id="PTHR11328:SF24">
    <property type="entry name" value="MAJOR FACILITATOR SUPERFAMILY (MFS) PROFILE DOMAIN-CONTAINING PROTEIN"/>
    <property type="match status" value="1"/>
</dbReference>
<dbReference type="InterPro" id="IPR036259">
    <property type="entry name" value="MFS_trans_sf"/>
</dbReference>
<dbReference type="Proteomes" id="UP000092503">
    <property type="component" value="Unassembled WGS sequence"/>
</dbReference>
<evidence type="ECO:0000256" key="1">
    <source>
        <dbReference type="ARBA" id="ARBA00009617"/>
    </source>
</evidence>
<proteinExistence type="inferred from homology"/>
<reference evidence="3 4" key="1">
    <citation type="submission" date="2016-06" db="EMBL/GenBank/DDBJ databases">
        <authorList>
            <person name="Kjaerup R.B."/>
            <person name="Dalgaard T.S."/>
            <person name="Juul-Madsen H.R."/>
        </authorList>
    </citation>
    <scope>NUCLEOTIDE SEQUENCE [LARGE SCALE GENOMIC DNA]</scope>
    <source>
        <strain evidence="3">LMG947</strain>
    </source>
</reference>
<dbReference type="GO" id="GO:0008643">
    <property type="term" value="P:carbohydrate transport"/>
    <property type="evidence" value="ECO:0007669"/>
    <property type="project" value="InterPro"/>
</dbReference>
<evidence type="ECO:0000256" key="2">
    <source>
        <dbReference type="SAM" id="Phobius"/>
    </source>
</evidence>
<evidence type="ECO:0000313" key="4">
    <source>
        <dbReference type="Proteomes" id="UP000092503"/>
    </source>
</evidence>
<dbReference type="Gene3D" id="1.20.1250.20">
    <property type="entry name" value="MFS general substrate transporter like domains"/>
    <property type="match status" value="1"/>
</dbReference>
<dbReference type="EMBL" id="FLTX01000076">
    <property type="protein sequence ID" value="SBV53112.1"/>
    <property type="molecule type" value="Genomic_DNA"/>
</dbReference>
<dbReference type="GO" id="GO:0005886">
    <property type="term" value="C:plasma membrane"/>
    <property type="evidence" value="ECO:0007669"/>
    <property type="project" value="TreeGrafter"/>
</dbReference>
<dbReference type="GO" id="GO:0015293">
    <property type="term" value="F:symporter activity"/>
    <property type="evidence" value="ECO:0007669"/>
    <property type="project" value="InterPro"/>
</dbReference>
<organism evidence="3 4">
    <name type="scientific">Xanthomonas bromi</name>
    <dbReference type="NCBI Taxonomy" id="56449"/>
    <lineage>
        <taxon>Bacteria</taxon>
        <taxon>Pseudomonadati</taxon>
        <taxon>Pseudomonadota</taxon>
        <taxon>Gammaproteobacteria</taxon>
        <taxon>Lysobacterales</taxon>
        <taxon>Lysobacteraceae</taxon>
        <taxon>Xanthomonas</taxon>
    </lineage>
</organism>
<keyword evidence="2" id="KW-0472">Membrane</keyword>
<accession>A0A1C3NRS6</accession>
<dbReference type="STRING" id="56449.XBLMG947_3916"/>
<keyword evidence="2" id="KW-1133">Transmembrane helix</keyword>
<sequence length="97" mass="10733">MDLEIAMKSTTAPAPEMAGLRLPLRERIGYGLGDAGGTVITCLIMSFLTFFYTDVVGLDPAWVGMMFLSVRVFDAFADPLMGVLADRTHSRWGRYRP</sequence>
<dbReference type="AlphaFoldDB" id="A0A1C3NRS6"/>
<dbReference type="SUPFAM" id="SSF103473">
    <property type="entry name" value="MFS general substrate transporter"/>
    <property type="match status" value="1"/>
</dbReference>